<dbReference type="PANTHER" id="PTHR20898">
    <property type="entry name" value="DAEDALUS ON 3-RELATED-RELATED"/>
    <property type="match status" value="1"/>
</dbReference>
<sequence length="153" mass="17630">THADGQFNKIICKALDPTFSRFELCEVKWNKQKISTLSLTIRLLKVPVTNFSINAQFFNMQKKQNLLISNRTWDACEAVKGAKKFSPARFLLNIANQFTNINHTCPYNHTLIVRNAHFDKVPIPIPAGNYIYKIIFIMNGEPRSIIEIHFSPH</sequence>
<reference evidence="1" key="1">
    <citation type="submission" date="2020-05" db="UniProtKB">
        <authorList>
            <consortium name="EnsemblMetazoa"/>
        </authorList>
    </citation>
    <scope>IDENTIFICATION</scope>
    <source>
        <strain evidence="1">USDA</strain>
    </source>
</reference>
<dbReference type="SMART" id="SM00697">
    <property type="entry name" value="DM8"/>
    <property type="match status" value="1"/>
</dbReference>
<evidence type="ECO:0008006" key="3">
    <source>
        <dbReference type="Google" id="ProtNLM"/>
    </source>
</evidence>
<dbReference type="EnsemblMetazoa" id="SCAU009976-RA">
    <property type="protein sequence ID" value="SCAU009976-PA"/>
    <property type="gene ID" value="SCAU009976"/>
</dbReference>
<dbReference type="Proteomes" id="UP000095300">
    <property type="component" value="Unassembled WGS sequence"/>
</dbReference>
<evidence type="ECO:0000313" key="2">
    <source>
        <dbReference type="Proteomes" id="UP000095300"/>
    </source>
</evidence>
<name>A0A1I8PPR7_STOCA</name>
<dbReference type="PANTHER" id="PTHR20898:SF0">
    <property type="entry name" value="DAEDALUS ON 3-RELATED"/>
    <property type="match status" value="1"/>
</dbReference>
<keyword evidence="2" id="KW-1185">Reference proteome</keyword>
<proteinExistence type="predicted"/>
<evidence type="ECO:0000313" key="1">
    <source>
        <dbReference type="EnsemblMetazoa" id="SCAU009976-PA"/>
    </source>
</evidence>
<dbReference type="AlphaFoldDB" id="A0A1I8PPR7"/>
<gene>
    <name evidence="1" type="primary">106094942</name>
</gene>
<organism evidence="1 2">
    <name type="scientific">Stomoxys calcitrans</name>
    <name type="common">Stable fly</name>
    <name type="synonym">Conops calcitrans</name>
    <dbReference type="NCBI Taxonomy" id="35570"/>
    <lineage>
        <taxon>Eukaryota</taxon>
        <taxon>Metazoa</taxon>
        <taxon>Ecdysozoa</taxon>
        <taxon>Arthropoda</taxon>
        <taxon>Hexapoda</taxon>
        <taxon>Insecta</taxon>
        <taxon>Pterygota</taxon>
        <taxon>Neoptera</taxon>
        <taxon>Endopterygota</taxon>
        <taxon>Diptera</taxon>
        <taxon>Brachycera</taxon>
        <taxon>Muscomorpha</taxon>
        <taxon>Muscoidea</taxon>
        <taxon>Muscidae</taxon>
        <taxon>Stomoxys</taxon>
    </lineage>
</organism>
<accession>A0A1I8PPR7</accession>
<dbReference type="InterPro" id="IPR010512">
    <property type="entry name" value="DUF1091"/>
</dbReference>
<protein>
    <recommendedName>
        <fullName evidence="3">MD-2-related lipid-recognition domain-containing protein</fullName>
    </recommendedName>
</protein>
<dbReference type="Pfam" id="PF06477">
    <property type="entry name" value="DUF1091"/>
    <property type="match status" value="1"/>
</dbReference>
<dbReference type="VEuPathDB" id="VectorBase:SCAU009976"/>